<feature type="domain" description="THIF-type NAD/FAD binding fold" evidence="1">
    <location>
        <begin position="117"/>
        <end position="355"/>
    </location>
</feature>
<dbReference type="InterPro" id="IPR045886">
    <property type="entry name" value="ThiF/MoeB/HesA"/>
</dbReference>
<protein>
    <submittedName>
        <fullName evidence="2">ThiF family adenylyltransferase</fullName>
    </submittedName>
</protein>
<dbReference type="Gene3D" id="3.40.50.720">
    <property type="entry name" value="NAD(P)-binding Rossmann-like Domain"/>
    <property type="match status" value="1"/>
</dbReference>
<sequence length="372" mass="41808">MNYSRPCIKDIYPIYKLSDTMFRIGAQINITTEFNDPTGELWELVTRLNGTELNIIFKEMKELFPNITLSAIEYGIDLLANEGLIEEFGQNDSVDDRYMSNVNYFRRYLDSYEDSLAVQKKINNSSILLLGLGGGGSNILTLLAGLGPKKLTIVDYDRVERNNLGRQMLYKESDIGELKTVVAKREFEKMNSSVKLTTIDKKINSTTDVLDLLVDIDLVICAIDEPPFVAQRRVNEAIIKAGVPCVFGGSQVSRGRVYSVVPGETGCFDCLNIHYTKTSPNFIDQFVGFQKINFNPPTVAYGPAIFQLSGAIVDEAIRILTNFCIPMSKSTQFEINYETGASFTHKPWPRFKECPTCGHGNSNDWEIFSHYG</sequence>
<dbReference type="GO" id="GO:0016779">
    <property type="term" value="F:nucleotidyltransferase activity"/>
    <property type="evidence" value="ECO:0007669"/>
    <property type="project" value="UniProtKB-KW"/>
</dbReference>
<keyword evidence="2" id="KW-0808">Transferase</keyword>
<dbReference type="InterPro" id="IPR000594">
    <property type="entry name" value="ThiF_NAD_FAD-bd"/>
</dbReference>
<dbReference type="InterPro" id="IPR035985">
    <property type="entry name" value="Ubiquitin-activating_enz"/>
</dbReference>
<evidence type="ECO:0000313" key="2">
    <source>
        <dbReference type="EMBL" id="NGL84465.1"/>
    </source>
</evidence>
<dbReference type="Pfam" id="PF00899">
    <property type="entry name" value="ThiF"/>
    <property type="match status" value="1"/>
</dbReference>
<dbReference type="AlphaFoldDB" id="A0A6M1KYP5"/>
<comment type="caution">
    <text evidence="2">The sequence shown here is derived from an EMBL/GenBank/DDBJ whole genome shotgun (WGS) entry which is preliminary data.</text>
</comment>
<dbReference type="SUPFAM" id="SSF69572">
    <property type="entry name" value="Activating enzymes of the ubiquitin-like proteins"/>
    <property type="match status" value="1"/>
</dbReference>
<proteinExistence type="predicted"/>
<dbReference type="GO" id="GO:0008641">
    <property type="term" value="F:ubiquitin-like modifier activating enzyme activity"/>
    <property type="evidence" value="ECO:0007669"/>
    <property type="project" value="InterPro"/>
</dbReference>
<dbReference type="GO" id="GO:0005737">
    <property type="term" value="C:cytoplasm"/>
    <property type="evidence" value="ECO:0007669"/>
    <property type="project" value="TreeGrafter"/>
</dbReference>
<dbReference type="PANTHER" id="PTHR10953:SF102">
    <property type="entry name" value="ADENYLYLTRANSFERASE AND SULFURTRANSFERASE MOCS3"/>
    <property type="match status" value="1"/>
</dbReference>
<evidence type="ECO:0000259" key="1">
    <source>
        <dbReference type="Pfam" id="PF00899"/>
    </source>
</evidence>
<dbReference type="GO" id="GO:0004792">
    <property type="term" value="F:thiosulfate-cyanide sulfurtransferase activity"/>
    <property type="evidence" value="ECO:0007669"/>
    <property type="project" value="TreeGrafter"/>
</dbReference>
<evidence type="ECO:0000313" key="3">
    <source>
        <dbReference type="Proteomes" id="UP000479499"/>
    </source>
</evidence>
<dbReference type="CDD" id="cd01483">
    <property type="entry name" value="E1_enzyme_family"/>
    <property type="match status" value="1"/>
</dbReference>
<dbReference type="RefSeq" id="WP_043026793.1">
    <property type="nucleotide sequence ID" value="NZ_JAAKFZ010000016.1"/>
</dbReference>
<reference evidence="2 3" key="1">
    <citation type="submission" date="2020-02" db="EMBL/GenBank/DDBJ databases">
        <title>M-like protein SrM is not crucial to the virulence of a novel isolate of Streptococcus equi subsp. ruminatorum from Macaca mulatta.</title>
        <authorList>
            <person name="Guo G."/>
            <person name="Cheng L."/>
            <person name="Zhang W."/>
        </authorList>
    </citation>
    <scope>NUCLEOTIDE SEQUENCE [LARGE SCALE GENOMIC DNA]</scope>
    <source>
        <strain evidence="2 3">FJ1804</strain>
    </source>
</reference>
<dbReference type="Proteomes" id="UP000479499">
    <property type="component" value="Unassembled WGS sequence"/>
</dbReference>
<dbReference type="PANTHER" id="PTHR10953">
    <property type="entry name" value="UBIQUITIN-ACTIVATING ENZYME E1"/>
    <property type="match status" value="1"/>
</dbReference>
<accession>A0A6M1KYP5</accession>
<keyword evidence="2" id="KW-0548">Nucleotidyltransferase</keyword>
<dbReference type="EMBL" id="JAAKFZ010000016">
    <property type="protein sequence ID" value="NGL84465.1"/>
    <property type="molecule type" value="Genomic_DNA"/>
</dbReference>
<organism evidence="2 3">
    <name type="scientific">Streptococcus equi subsp. ruminatorum</name>
    <dbReference type="NCBI Taxonomy" id="254358"/>
    <lineage>
        <taxon>Bacteria</taxon>
        <taxon>Bacillati</taxon>
        <taxon>Bacillota</taxon>
        <taxon>Bacilli</taxon>
        <taxon>Lactobacillales</taxon>
        <taxon>Streptococcaceae</taxon>
        <taxon>Streptococcus</taxon>
    </lineage>
</organism>
<name>A0A6M1KYP5_9STRE</name>
<gene>
    <name evidence="2" type="ORF">G5B50_06775</name>
</gene>